<dbReference type="PANTHER" id="PTHR36681:SF3">
    <property type="entry name" value="NUCLEAR GTPASE, GERMINAL CENTER-ASSOCIATED, TANDEM DUPLICATE 3"/>
    <property type="match status" value="1"/>
</dbReference>
<reference evidence="4 5" key="1">
    <citation type="submission" date="2018-10" db="EMBL/GenBank/DDBJ databases">
        <title>Genome sequence of Verticillium nonalfalfae VnAa140.</title>
        <authorList>
            <person name="Stajich J.E."/>
            <person name="Kasson M.T."/>
        </authorList>
    </citation>
    <scope>NUCLEOTIDE SEQUENCE [LARGE SCALE GENOMIC DNA]</scope>
    <source>
        <strain evidence="4 5">VnAa140</strain>
    </source>
</reference>
<comment type="caution">
    <text evidence="4">The sequence shown here is derived from an EMBL/GenBank/DDBJ whole genome shotgun (WGS) entry which is preliminary data.</text>
</comment>
<dbReference type="GeneID" id="39612236"/>
<organism evidence="4 5">
    <name type="scientific">Verticillium nonalfalfae</name>
    <dbReference type="NCBI Taxonomy" id="1051616"/>
    <lineage>
        <taxon>Eukaryota</taxon>
        <taxon>Fungi</taxon>
        <taxon>Dikarya</taxon>
        <taxon>Ascomycota</taxon>
        <taxon>Pezizomycotina</taxon>
        <taxon>Sordariomycetes</taxon>
        <taxon>Hypocreomycetidae</taxon>
        <taxon>Glomerellales</taxon>
        <taxon>Plectosphaerellaceae</taxon>
        <taxon>Verticillium</taxon>
    </lineage>
</organism>
<dbReference type="InterPro" id="IPR027417">
    <property type="entry name" value="P-loop_NTPase"/>
</dbReference>
<dbReference type="PANTHER" id="PTHR36681">
    <property type="entry name" value="NUCLEAR GTPASE, GERMINAL CENTER-ASSOCIATED, TANDEM DUPLICATE 3"/>
    <property type="match status" value="1"/>
</dbReference>
<gene>
    <name evidence="4" type="ORF">D7B24_008547</name>
</gene>
<name>A0A3M9Y4H1_9PEZI</name>
<proteinExistence type="predicted"/>
<sequence length="999" mass="113364">MSQLSRAEDSKPTSLKSIQSSHNDNVTWFNCEKCPVMERLLIKEQAVIDAGVYLNELAPLINNVLAGNEVAKQDDMTGLAELKNWAQEMREAENKHRSFELLVGVAGSTGAGKTSLLNALLGIHEFLPSSCEQAATAVVCQVSWNHDMRAGFEYRAEVDFHSYAEIEQQVETLFQAMSCLEEIEDRHDNDEDARIQDQAEAQAVIDDVLGKVQAVWGTGLSLQDFREMTAENLMECNKDVLRLLGTTKSLHDSDPEKLARQVRPYLGSTVHNHGKEGKQFAAWPLVKQVRQFLRVDILKNGISLVDLPGLGDMVQSRAAVAQQFYEKLSVTIIVAPIIRAADEMTAHSLLGNQQELRLQMDGRYHSKGFGFVLTKSDDINIRGQLARSKEIRNQPETMAVHTRSIALVAEIKALENEAKLEENAFKKKKKTTTKAKSQVDRMVKRLQKAKPRQQEALKNELQALKSAKSEAIRGLEESRKNIMHITEQTARKNRSRAYMESKLAYLCTRTRNDIVQSRIQDDFRVRQKRFYGSRNIQQQASPERLVEVIAVSSLAFWRLKNDESHIPGFPREAYTGIPRAKQWLWESTAGTREEHLDTVLNNYSKLLNWIRQWSQDEDEEANIVFTKQDIDESLQTVHNNNLESLRFELSSFEDDIGRIDPLHNKENILRDCAAKVQRVIGRWHLMKPDDLTCTDAMHYMTHNAILKRDGASYTSPKSKINYAWVQSLGKPMLQLLVQDWDQAMNQDLPALLGPMMERVEVVWHNYIREILYSLKTLNVDLASPVERSLQAFVPIKDIIRDEIRTALDLVSKDAASTHPRLLLSLQDSMAPICHKALNHTGPGCFKSRKDFIKAEGARQGGKMFHKALVVMERRLRLSKQRLPENFDKISQKAITAVERHLNALFENILTGDSDNICNRDRKLKVKAEARKLTVKWQADWNSGRELHVEYNSNPETPEEFDAEDTDSLGGDSAGDGDGSDDDGSDDEAMDIDDEEQNST</sequence>
<keyword evidence="5" id="KW-1185">Reference proteome</keyword>
<evidence type="ECO:0000256" key="2">
    <source>
        <dbReference type="SAM" id="MobiDB-lite"/>
    </source>
</evidence>
<dbReference type="Proteomes" id="UP000267145">
    <property type="component" value="Unassembled WGS sequence"/>
</dbReference>
<evidence type="ECO:0000313" key="4">
    <source>
        <dbReference type="EMBL" id="RNJ55409.1"/>
    </source>
</evidence>
<feature type="coiled-coil region" evidence="1">
    <location>
        <begin position="404"/>
        <end position="431"/>
    </location>
</feature>
<dbReference type="Pfam" id="PF00350">
    <property type="entry name" value="Dynamin_N"/>
    <property type="match status" value="1"/>
</dbReference>
<dbReference type="Gene3D" id="3.40.50.300">
    <property type="entry name" value="P-loop containing nucleotide triphosphate hydrolases"/>
    <property type="match status" value="1"/>
</dbReference>
<accession>A0A3M9Y4H1</accession>
<feature type="compositionally biased region" description="Acidic residues" evidence="2">
    <location>
        <begin position="977"/>
        <end position="999"/>
    </location>
</feature>
<keyword evidence="1" id="KW-0175">Coiled coil</keyword>
<dbReference type="EMBL" id="RBVV01000078">
    <property type="protein sequence ID" value="RNJ55409.1"/>
    <property type="molecule type" value="Genomic_DNA"/>
</dbReference>
<evidence type="ECO:0000313" key="5">
    <source>
        <dbReference type="Proteomes" id="UP000267145"/>
    </source>
</evidence>
<evidence type="ECO:0000256" key="1">
    <source>
        <dbReference type="SAM" id="Coils"/>
    </source>
</evidence>
<dbReference type="RefSeq" id="XP_028493567.1">
    <property type="nucleotide sequence ID" value="XM_028642633.1"/>
</dbReference>
<dbReference type="SUPFAM" id="SSF52540">
    <property type="entry name" value="P-loop containing nucleoside triphosphate hydrolases"/>
    <property type="match status" value="1"/>
</dbReference>
<dbReference type="InterPro" id="IPR045063">
    <property type="entry name" value="Dynamin_N"/>
</dbReference>
<feature type="domain" description="Dynamin N-terminal" evidence="3">
    <location>
        <begin position="103"/>
        <end position="344"/>
    </location>
</feature>
<evidence type="ECO:0000259" key="3">
    <source>
        <dbReference type="Pfam" id="PF00350"/>
    </source>
</evidence>
<protein>
    <recommendedName>
        <fullName evidence="3">Dynamin N-terminal domain-containing protein</fullName>
    </recommendedName>
</protein>
<feature type="compositionally biased region" description="Acidic residues" evidence="2">
    <location>
        <begin position="956"/>
        <end position="966"/>
    </location>
</feature>
<feature type="region of interest" description="Disordered" evidence="2">
    <location>
        <begin position="949"/>
        <end position="999"/>
    </location>
</feature>
<dbReference type="AlphaFoldDB" id="A0A3M9Y4H1"/>